<keyword evidence="2" id="KW-1185">Reference proteome</keyword>
<proteinExistence type="predicted"/>
<dbReference type="Proteomes" id="UP001313282">
    <property type="component" value="Unassembled WGS sequence"/>
</dbReference>
<name>A0AAN8RHD4_9PEZI</name>
<reference evidence="1 2" key="1">
    <citation type="submission" date="2019-10" db="EMBL/GenBank/DDBJ databases">
        <authorList>
            <person name="Palmer J.M."/>
        </authorList>
    </citation>
    <scope>NUCLEOTIDE SEQUENCE [LARGE SCALE GENOMIC DNA]</scope>
    <source>
        <strain evidence="1 2">TWF718</strain>
    </source>
</reference>
<sequence length="136" mass="15847">MQIGELELPIKIIANIAREVRNHAEVQLFNPALSPPEKVEKLRKKGPIFWIMFWLLNLPAKRKMLNEEKLVFNIFKSQMHNWLAFANENLELTADEAAWGLTFHAFAEFLETQPLKMQLPLGPTFCPHCQAQLIYF</sequence>
<evidence type="ECO:0000313" key="2">
    <source>
        <dbReference type="Proteomes" id="UP001313282"/>
    </source>
</evidence>
<dbReference type="AlphaFoldDB" id="A0AAN8RHD4"/>
<gene>
    <name evidence="1" type="ORF">TWF718_001534</name>
</gene>
<accession>A0AAN8RHD4</accession>
<evidence type="ECO:0000313" key="1">
    <source>
        <dbReference type="EMBL" id="KAK6357210.1"/>
    </source>
</evidence>
<dbReference type="EMBL" id="JAVHNR010000001">
    <property type="protein sequence ID" value="KAK6357210.1"/>
    <property type="molecule type" value="Genomic_DNA"/>
</dbReference>
<comment type="caution">
    <text evidence="1">The sequence shown here is derived from an EMBL/GenBank/DDBJ whole genome shotgun (WGS) entry which is preliminary data.</text>
</comment>
<organism evidence="1 2">
    <name type="scientific">Orbilia javanica</name>
    <dbReference type="NCBI Taxonomy" id="47235"/>
    <lineage>
        <taxon>Eukaryota</taxon>
        <taxon>Fungi</taxon>
        <taxon>Dikarya</taxon>
        <taxon>Ascomycota</taxon>
        <taxon>Pezizomycotina</taxon>
        <taxon>Orbiliomycetes</taxon>
        <taxon>Orbiliales</taxon>
        <taxon>Orbiliaceae</taxon>
        <taxon>Orbilia</taxon>
    </lineage>
</organism>
<protein>
    <submittedName>
        <fullName evidence="1">Uncharacterized protein</fullName>
    </submittedName>
</protein>